<dbReference type="GO" id="GO:0016887">
    <property type="term" value="F:ATP hydrolysis activity"/>
    <property type="evidence" value="ECO:0007669"/>
    <property type="project" value="InterPro"/>
</dbReference>
<dbReference type="GO" id="GO:0005524">
    <property type="term" value="F:ATP binding"/>
    <property type="evidence" value="ECO:0007669"/>
    <property type="project" value="UniProtKB-KW"/>
</dbReference>
<dbReference type="Pfam" id="PF00004">
    <property type="entry name" value="AAA"/>
    <property type="match status" value="1"/>
</dbReference>
<dbReference type="InterPro" id="IPR050221">
    <property type="entry name" value="26S_Proteasome_ATPase"/>
</dbReference>
<evidence type="ECO:0000259" key="4">
    <source>
        <dbReference type="SMART" id="SM00382"/>
    </source>
</evidence>
<reference evidence="5 6" key="1">
    <citation type="submission" date="2017-11" db="EMBL/GenBank/DDBJ databases">
        <title>Genomic Encyclopedia of Archaeal and Bacterial Type Strains, Phase II (KMG-II): From Individual Species to Whole Genera.</title>
        <authorList>
            <person name="Goeker M."/>
        </authorList>
    </citation>
    <scope>NUCLEOTIDE SEQUENCE [LARGE SCALE GENOMIC DNA]</scope>
    <source>
        <strain evidence="5 6">DSM 11115</strain>
    </source>
</reference>
<dbReference type="Proteomes" id="UP000228535">
    <property type="component" value="Unassembled WGS sequence"/>
</dbReference>
<dbReference type="SMART" id="SM00382">
    <property type="entry name" value="AAA"/>
    <property type="match status" value="1"/>
</dbReference>
<protein>
    <submittedName>
        <fullName evidence="5">ATPase family protein associated with various cellular activities (AAA)</fullName>
    </submittedName>
</protein>
<dbReference type="InterPro" id="IPR003593">
    <property type="entry name" value="AAA+_ATPase"/>
</dbReference>
<dbReference type="AlphaFoldDB" id="A0A2M9BS77"/>
<dbReference type="RefSeq" id="WP_100336417.1">
    <property type="nucleotide sequence ID" value="NZ_PGFA01000001.1"/>
</dbReference>
<comment type="similarity">
    <text evidence="1">Belongs to the AAA ATPase family.</text>
</comment>
<dbReference type="OrthoDB" id="7438987at2"/>
<evidence type="ECO:0000256" key="2">
    <source>
        <dbReference type="ARBA" id="ARBA00022741"/>
    </source>
</evidence>
<dbReference type="EMBL" id="PGFA01000001">
    <property type="protein sequence ID" value="PJJ60787.1"/>
    <property type="molecule type" value="Genomic_DNA"/>
</dbReference>
<dbReference type="InterPro" id="IPR027417">
    <property type="entry name" value="P-loop_NTPase"/>
</dbReference>
<evidence type="ECO:0000313" key="6">
    <source>
        <dbReference type="Proteomes" id="UP000228535"/>
    </source>
</evidence>
<dbReference type="InterPro" id="IPR003959">
    <property type="entry name" value="ATPase_AAA_core"/>
</dbReference>
<feature type="domain" description="AAA+ ATPase" evidence="4">
    <location>
        <begin position="249"/>
        <end position="381"/>
    </location>
</feature>
<comment type="caution">
    <text evidence="5">The sequence shown here is derived from an EMBL/GenBank/DDBJ whole genome shotgun (WGS) entry which is preliminary data.</text>
</comment>
<dbReference type="PANTHER" id="PTHR23073">
    <property type="entry name" value="26S PROTEASOME REGULATORY SUBUNIT"/>
    <property type="match status" value="1"/>
</dbReference>
<evidence type="ECO:0000256" key="3">
    <source>
        <dbReference type="ARBA" id="ARBA00022840"/>
    </source>
</evidence>
<keyword evidence="2" id="KW-0547">Nucleotide-binding</keyword>
<accession>A0A2M9BS77</accession>
<keyword evidence="3" id="KW-0067">ATP-binding</keyword>
<keyword evidence="6" id="KW-1185">Reference proteome</keyword>
<dbReference type="CDD" id="cd19481">
    <property type="entry name" value="RecA-like_protease"/>
    <property type="match status" value="1"/>
</dbReference>
<dbReference type="SUPFAM" id="SSF52540">
    <property type="entry name" value="P-loop containing nucleoside triphosphate hydrolases"/>
    <property type="match status" value="1"/>
</dbReference>
<dbReference type="Gene3D" id="3.40.50.300">
    <property type="entry name" value="P-loop containing nucleotide triphosphate hydrolases"/>
    <property type="match status" value="1"/>
</dbReference>
<proteinExistence type="inferred from homology"/>
<evidence type="ECO:0000313" key="5">
    <source>
        <dbReference type="EMBL" id="PJJ60787.1"/>
    </source>
</evidence>
<evidence type="ECO:0000256" key="1">
    <source>
        <dbReference type="ARBA" id="ARBA00006914"/>
    </source>
</evidence>
<gene>
    <name evidence="5" type="ORF">CLV45_2220</name>
</gene>
<organism evidence="5 6">
    <name type="scientific">Hymenobacter chitinivorans DSM 11115</name>
    <dbReference type="NCBI Taxonomy" id="1121954"/>
    <lineage>
        <taxon>Bacteria</taxon>
        <taxon>Pseudomonadati</taxon>
        <taxon>Bacteroidota</taxon>
        <taxon>Cytophagia</taxon>
        <taxon>Cytophagales</taxon>
        <taxon>Hymenobacteraceae</taxon>
        <taxon>Hymenobacter</taxon>
    </lineage>
</organism>
<sequence length="457" mass="50750">MALTPTLSTLSPPAAVAATGAALARELDWLVRVLEARLQHFFENNPDPLPELQAPELDPPDDFYAQLVRRHELDWASRLVLALALAPHLRPQALDALFIRNSAYDRGFTEFGGLKGKNHSGFLPTGETALFLLAGPNLAQRLTYHSTLWHHSPLGRAQLVQLGATEAGEPALSGALTVPADTLALLTTGQPPRPDYSPDFPAKRVSTTLEWADLVLDHHVQEQLLEMRVWLENQDALLGQPHLRRHLKPGYRALFYGPPGTGKTLTACLLGNITGHEVYRIDLSMVVSKFIGETEKNLGRVFDLAEHRRWILFFDEADALFGKRTATASSNDRYANQEVAYLLQRIEDFPGVIVLSSNLKANLDEAFARRFQAMIHFLAPKPPERELLWRQAFAAPLVLADDVDFGDLAEEYSLTGGAIINVLRYCVLHTLQPPRPITRADIVKGVQREVAKDGKTL</sequence>
<name>A0A2M9BS77_9BACT</name>